<gene>
    <name evidence="5" type="primary">melR_7</name>
    <name evidence="5" type="ORF">DSM106044_01806</name>
</gene>
<dbReference type="PANTHER" id="PTHR43280:SF28">
    <property type="entry name" value="HTH-TYPE TRANSCRIPTIONAL ACTIVATOR RHAS"/>
    <property type="match status" value="1"/>
</dbReference>
<evidence type="ECO:0000313" key="6">
    <source>
        <dbReference type="Proteomes" id="UP000306509"/>
    </source>
</evidence>
<name>A0A4U8Q8S8_9FIRM</name>
<dbReference type="STRING" id="180332.GCA_000797495_02226"/>
<dbReference type="Gene3D" id="2.60.120.10">
    <property type="entry name" value="Jelly Rolls"/>
    <property type="match status" value="1"/>
</dbReference>
<dbReference type="InterPro" id="IPR009057">
    <property type="entry name" value="Homeodomain-like_sf"/>
</dbReference>
<accession>A0A4U8Q8S8</accession>
<dbReference type="SUPFAM" id="SSF51182">
    <property type="entry name" value="RmlC-like cupins"/>
    <property type="match status" value="1"/>
</dbReference>
<dbReference type="GO" id="GO:0043565">
    <property type="term" value="F:sequence-specific DNA binding"/>
    <property type="evidence" value="ECO:0007669"/>
    <property type="project" value="InterPro"/>
</dbReference>
<evidence type="ECO:0000256" key="2">
    <source>
        <dbReference type="ARBA" id="ARBA00023125"/>
    </source>
</evidence>
<dbReference type="Pfam" id="PF02311">
    <property type="entry name" value="AraC_binding"/>
    <property type="match status" value="1"/>
</dbReference>
<dbReference type="PROSITE" id="PS01124">
    <property type="entry name" value="HTH_ARAC_FAMILY_2"/>
    <property type="match status" value="1"/>
</dbReference>
<dbReference type="EMBL" id="QGQD01000041">
    <property type="protein sequence ID" value="TLD01321.1"/>
    <property type="molecule type" value="Genomic_DNA"/>
</dbReference>
<evidence type="ECO:0000256" key="1">
    <source>
        <dbReference type="ARBA" id="ARBA00023015"/>
    </source>
</evidence>
<keyword evidence="1" id="KW-0805">Transcription regulation</keyword>
<evidence type="ECO:0000259" key="4">
    <source>
        <dbReference type="PROSITE" id="PS01124"/>
    </source>
</evidence>
<dbReference type="InterPro" id="IPR011051">
    <property type="entry name" value="RmlC_Cupin_sf"/>
</dbReference>
<protein>
    <submittedName>
        <fullName evidence="5">Melibiose operon regulatory protein</fullName>
    </submittedName>
</protein>
<organism evidence="5 6">
    <name type="scientific">Robinsoniella peoriensis</name>
    <dbReference type="NCBI Taxonomy" id="180332"/>
    <lineage>
        <taxon>Bacteria</taxon>
        <taxon>Bacillati</taxon>
        <taxon>Bacillota</taxon>
        <taxon>Clostridia</taxon>
        <taxon>Lachnospirales</taxon>
        <taxon>Lachnospiraceae</taxon>
        <taxon>Robinsoniella</taxon>
    </lineage>
</organism>
<dbReference type="InterPro" id="IPR003313">
    <property type="entry name" value="AraC-bd"/>
</dbReference>
<dbReference type="Proteomes" id="UP000306509">
    <property type="component" value="Unassembled WGS sequence"/>
</dbReference>
<dbReference type="AlphaFoldDB" id="A0A4U8Q8S8"/>
<keyword evidence="6" id="KW-1185">Reference proteome</keyword>
<proteinExistence type="predicted"/>
<evidence type="ECO:0000313" key="5">
    <source>
        <dbReference type="EMBL" id="TLD01321.1"/>
    </source>
</evidence>
<dbReference type="Pfam" id="PF12833">
    <property type="entry name" value="HTH_18"/>
    <property type="match status" value="1"/>
</dbReference>
<dbReference type="PROSITE" id="PS00041">
    <property type="entry name" value="HTH_ARAC_FAMILY_1"/>
    <property type="match status" value="1"/>
</dbReference>
<dbReference type="InterPro" id="IPR014710">
    <property type="entry name" value="RmlC-like_jellyroll"/>
</dbReference>
<dbReference type="InterPro" id="IPR018060">
    <property type="entry name" value="HTH_AraC"/>
</dbReference>
<dbReference type="InterPro" id="IPR018062">
    <property type="entry name" value="HTH_AraC-typ_CS"/>
</dbReference>
<dbReference type="GO" id="GO:0003700">
    <property type="term" value="F:DNA-binding transcription factor activity"/>
    <property type="evidence" value="ECO:0007669"/>
    <property type="project" value="InterPro"/>
</dbReference>
<comment type="caution">
    <text evidence="5">The sequence shown here is derived from an EMBL/GenBank/DDBJ whole genome shotgun (WGS) entry which is preliminary data.</text>
</comment>
<evidence type="ECO:0000256" key="3">
    <source>
        <dbReference type="ARBA" id="ARBA00023163"/>
    </source>
</evidence>
<feature type="domain" description="HTH araC/xylS-type" evidence="4">
    <location>
        <begin position="222"/>
        <end position="320"/>
    </location>
</feature>
<dbReference type="CDD" id="cd02208">
    <property type="entry name" value="cupin_RmlC-like"/>
    <property type="match status" value="1"/>
</dbReference>
<dbReference type="PANTHER" id="PTHR43280">
    <property type="entry name" value="ARAC-FAMILY TRANSCRIPTIONAL REGULATOR"/>
    <property type="match status" value="1"/>
</dbReference>
<dbReference type="SUPFAM" id="SSF46689">
    <property type="entry name" value="Homeodomain-like"/>
    <property type="match status" value="2"/>
</dbReference>
<keyword evidence="3" id="KW-0804">Transcription</keyword>
<reference evidence="5 6" key="1">
    <citation type="journal article" date="2019" name="Anaerobe">
        <title>Detection of Robinsoniella peoriensis in multiple bone samples of a trauma patient.</title>
        <authorList>
            <person name="Schrottner P."/>
            <person name="Hartwich K."/>
            <person name="Bunk B."/>
            <person name="Schober I."/>
            <person name="Helbig S."/>
            <person name="Rudolph W.W."/>
            <person name="Gunzer F."/>
        </authorList>
    </citation>
    <scope>NUCLEOTIDE SEQUENCE [LARGE SCALE GENOMIC DNA]</scope>
    <source>
        <strain evidence="5 6">DSM 106044</strain>
    </source>
</reference>
<dbReference type="SMART" id="SM00342">
    <property type="entry name" value="HTH_ARAC"/>
    <property type="match status" value="1"/>
</dbReference>
<dbReference type="Gene3D" id="1.10.10.60">
    <property type="entry name" value="Homeodomain-like"/>
    <property type="match status" value="2"/>
</dbReference>
<sequence>MKKKKLETAFFLVGRRVLAIQVQNTKSLKEDKPHGSASFRCAFYEAEQSESLFLVKHHWHDEIELLHFKKGNFHMEINMESYEITEECFFFVNPGELHYITSDGLCEEDAVVFNPYVLSFNSYDTMQNQVIQPLINGNLSLPRSINASLKEFQDIYREYEQIQKAFSMMEDTGEKPGQKNVSVSVSQMLIKASLLRILAILTGQGLLTRQENGVNHQVESIKTVLTYIRENYRDRIYIRDLAGLININEQYFCRFFRRAIGKTPMEYVNEIRIRRAAEMVISTDNLIMDICLDCGFNNLGNFLREFKKYTGTTPRLYKKENRSSFANEMK</sequence>
<keyword evidence="2" id="KW-0238">DNA-binding</keyword>